<gene>
    <name evidence="1" type="ORF">P691DRAFT_769725</name>
</gene>
<keyword evidence="2" id="KW-1185">Reference proteome</keyword>
<dbReference type="OrthoDB" id="3266934at2759"/>
<dbReference type="AlphaFoldDB" id="A0A9P5WX29"/>
<proteinExistence type="predicted"/>
<organism evidence="1 2">
    <name type="scientific">Macrolepiota fuliginosa MF-IS2</name>
    <dbReference type="NCBI Taxonomy" id="1400762"/>
    <lineage>
        <taxon>Eukaryota</taxon>
        <taxon>Fungi</taxon>
        <taxon>Dikarya</taxon>
        <taxon>Basidiomycota</taxon>
        <taxon>Agaricomycotina</taxon>
        <taxon>Agaricomycetes</taxon>
        <taxon>Agaricomycetidae</taxon>
        <taxon>Agaricales</taxon>
        <taxon>Agaricineae</taxon>
        <taxon>Agaricaceae</taxon>
        <taxon>Macrolepiota</taxon>
    </lineage>
</organism>
<protein>
    <submittedName>
        <fullName evidence="1">Uncharacterized protein</fullName>
    </submittedName>
</protein>
<name>A0A9P5WX29_9AGAR</name>
<evidence type="ECO:0000313" key="2">
    <source>
        <dbReference type="Proteomes" id="UP000807342"/>
    </source>
</evidence>
<dbReference type="Proteomes" id="UP000807342">
    <property type="component" value="Unassembled WGS sequence"/>
</dbReference>
<evidence type="ECO:0000313" key="1">
    <source>
        <dbReference type="EMBL" id="KAF9439454.1"/>
    </source>
</evidence>
<sequence length="163" mass="17527">MSLRLQNTTIIFLLYFVTEGVHGLGLLHNLEIRQNSRPLPSPTPLVILNDFAAVLDSCTLHNVSWTFAGPYMPLSVVATNFGVPQNLPPSSTSLQPTPAFSDGPVLAVPSSASNSSTVTTTIVGDVMSTYPQVGIKSSLWPKCNLKPNPAHSTCNLEVTRPVW</sequence>
<dbReference type="EMBL" id="MU154257">
    <property type="protein sequence ID" value="KAF9439454.1"/>
    <property type="molecule type" value="Genomic_DNA"/>
</dbReference>
<comment type="caution">
    <text evidence="1">The sequence shown here is derived from an EMBL/GenBank/DDBJ whole genome shotgun (WGS) entry which is preliminary data.</text>
</comment>
<reference evidence="1" key="1">
    <citation type="submission" date="2020-11" db="EMBL/GenBank/DDBJ databases">
        <authorList>
            <consortium name="DOE Joint Genome Institute"/>
            <person name="Ahrendt S."/>
            <person name="Riley R."/>
            <person name="Andreopoulos W."/>
            <person name="Labutti K."/>
            <person name="Pangilinan J."/>
            <person name="Ruiz-Duenas F.J."/>
            <person name="Barrasa J.M."/>
            <person name="Sanchez-Garcia M."/>
            <person name="Camarero S."/>
            <person name="Miyauchi S."/>
            <person name="Serrano A."/>
            <person name="Linde D."/>
            <person name="Babiker R."/>
            <person name="Drula E."/>
            <person name="Ayuso-Fernandez I."/>
            <person name="Pacheco R."/>
            <person name="Padilla G."/>
            <person name="Ferreira P."/>
            <person name="Barriuso J."/>
            <person name="Kellner H."/>
            <person name="Castanera R."/>
            <person name="Alfaro M."/>
            <person name="Ramirez L."/>
            <person name="Pisabarro A.G."/>
            <person name="Kuo A."/>
            <person name="Tritt A."/>
            <person name="Lipzen A."/>
            <person name="He G."/>
            <person name="Yan M."/>
            <person name="Ng V."/>
            <person name="Cullen D."/>
            <person name="Martin F."/>
            <person name="Rosso M.-N."/>
            <person name="Henrissat B."/>
            <person name="Hibbett D."/>
            <person name="Martinez A.T."/>
            <person name="Grigoriev I.V."/>
        </authorList>
    </citation>
    <scope>NUCLEOTIDE SEQUENCE</scope>
    <source>
        <strain evidence="1">MF-IS2</strain>
    </source>
</reference>
<accession>A0A9P5WX29</accession>